<dbReference type="InterPro" id="IPR040676">
    <property type="entry name" value="DUF5641"/>
</dbReference>
<dbReference type="SUPFAM" id="SSF56672">
    <property type="entry name" value="DNA/RNA polymerases"/>
    <property type="match status" value="1"/>
</dbReference>
<dbReference type="Proteomes" id="UP000807504">
    <property type="component" value="Unassembled WGS sequence"/>
</dbReference>
<evidence type="ECO:0000313" key="2">
    <source>
        <dbReference type="EMBL" id="KAF8785520.1"/>
    </source>
</evidence>
<name>A0A8T0F7Y4_ARGBR</name>
<dbReference type="Pfam" id="PF18701">
    <property type="entry name" value="DUF5641"/>
    <property type="match status" value="1"/>
</dbReference>
<evidence type="ECO:0000313" key="3">
    <source>
        <dbReference type="Proteomes" id="UP000807504"/>
    </source>
</evidence>
<protein>
    <recommendedName>
        <fullName evidence="1">DUF5641 domain-containing protein</fullName>
    </recommendedName>
</protein>
<accession>A0A8T0F7Y4</accession>
<feature type="domain" description="DUF5641" evidence="1">
    <location>
        <begin position="175"/>
        <end position="262"/>
    </location>
</feature>
<reference evidence="2" key="1">
    <citation type="journal article" date="2020" name="bioRxiv">
        <title>Chromosome-level reference genome of the European wasp spider Argiope bruennichi: a resource for studies on range expansion and evolutionary adaptation.</title>
        <authorList>
            <person name="Sheffer M.M."/>
            <person name="Hoppe A."/>
            <person name="Krehenwinkel H."/>
            <person name="Uhl G."/>
            <person name="Kuss A.W."/>
            <person name="Jensen L."/>
            <person name="Jensen C."/>
            <person name="Gillespie R.G."/>
            <person name="Hoff K.J."/>
            <person name="Prost S."/>
        </authorList>
    </citation>
    <scope>NUCLEOTIDE SEQUENCE</scope>
</reference>
<proteinExistence type="predicted"/>
<dbReference type="InterPro" id="IPR043502">
    <property type="entry name" value="DNA/RNA_pol_sf"/>
</dbReference>
<dbReference type="EMBL" id="JABXBU010000030">
    <property type="protein sequence ID" value="KAF8785520.1"/>
    <property type="molecule type" value="Genomic_DNA"/>
</dbReference>
<keyword evidence="3" id="KW-1185">Reference proteome</keyword>
<dbReference type="GO" id="GO:0071897">
    <property type="term" value="P:DNA biosynthetic process"/>
    <property type="evidence" value="ECO:0007669"/>
    <property type="project" value="UniProtKB-ARBA"/>
</dbReference>
<dbReference type="PANTHER" id="PTHR47331">
    <property type="entry name" value="PHD-TYPE DOMAIN-CONTAINING PROTEIN"/>
    <property type="match status" value="1"/>
</dbReference>
<organism evidence="2 3">
    <name type="scientific">Argiope bruennichi</name>
    <name type="common">Wasp spider</name>
    <name type="synonym">Aranea bruennichi</name>
    <dbReference type="NCBI Taxonomy" id="94029"/>
    <lineage>
        <taxon>Eukaryota</taxon>
        <taxon>Metazoa</taxon>
        <taxon>Ecdysozoa</taxon>
        <taxon>Arthropoda</taxon>
        <taxon>Chelicerata</taxon>
        <taxon>Arachnida</taxon>
        <taxon>Araneae</taxon>
        <taxon>Araneomorphae</taxon>
        <taxon>Entelegynae</taxon>
        <taxon>Araneoidea</taxon>
        <taxon>Araneidae</taxon>
        <taxon>Argiope</taxon>
    </lineage>
</organism>
<sequence>MYLTGKSFELDSGLTVIETRRGNTVIGVQDEVCHIDRNVMTTLAMFRLYLIGLSADIEKAFLILSVDPTDRDYLRFIFPSKEGESMYRQCRIVFGLNSSPFLLSGSIKHLLDNDPPEYSDVVEKSKCSFYVDNCLSGVYNVDEEENFIDTARQIMSKDCFNLRGWQSFRKKLRFRRKLIQDFRSRFEKENLGQLRQKRPGTADYDFKVGDIVIIEEPSKKRVFWSLEKVISLFPGRDGKVHTLKLKYKNSELIRPIQRVCPLEVPFVNYDEIVKFDGVATSSINKDNETLNSHEIIKNKVTRSSRLVKKPERLGLFNEVIHAFE</sequence>
<gene>
    <name evidence="2" type="ORF">HNY73_011043</name>
</gene>
<comment type="caution">
    <text evidence="2">The sequence shown here is derived from an EMBL/GenBank/DDBJ whole genome shotgun (WGS) entry which is preliminary data.</text>
</comment>
<dbReference type="AlphaFoldDB" id="A0A8T0F7Y4"/>
<reference evidence="2" key="2">
    <citation type="submission" date="2020-06" db="EMBL/GenBank/DDBJ databases">
        <authorList>
            <person name="Sheffer M."/>
        </authorList>
    </citation>
    <scope>NUCLEOTIDE SEQUENCE</scope>
</reference>
<evidence type="ECO:0000259" key="1">
    <source>
        <dbReference type="Pfam" id="PF18701"/>
    </source>
</evidence>